<keyword evidence="3" id="KW-1185">Reference proteome</keyword>
<organism evidence="2 3">
    <name type="scientific">Rhodococcus globerulus</name>
    <dbReference type="NCBI Taxonomy" id="33008"/>
    <lineage>
        <taxon>Bacteria</taxon>
        <taxon>Bacillati</taxon>
        <taxon>Actinomycetota</taxon>
        <taxon>Actinomycetes</taxon>
        <taxon>Mycobacteriales</taxon>
        <taxon>Nocardiaceae</taxon>
        <taxon>Rhodococcus</taxon>
    </lineage>
</organism>
<comment type="caution">
    <text evidence="2">The sequence shown here is derived from an EMBL/GenBank/DDBJ whole genome shotgun (WGS) entry which is preliminary data.</text>
</comment>
<gene>
    <name evidence="2" type="ORF">R3Q16_15215</name>
</gene>
<accession>A0ABU4BUQ6</accession>
<dbReference type="Proteomes" id="UP001185927">
    <property type="component" value="Unassembled WGS sequence"/>
</dbReference>
<dbReference type="Pfam" id="PF19834">
    <property type="entry name" value="DUF6314"/>
    <property type="match status" value="1"/>
</dbReference>
<dbReference type="EMBL" id="JAWLKB010000006">
    <property type="protein sequence ID" value="MDV6267959.1"/>
    <property type="molecule type" value="Genomic_DNA"/>
</dbReference>
<sequence length="147" mass="16807">MVNDRHLDPNALVGEWNFERRIVDRRAEVTKRVTGTTTIEDAGDGRLRWYESGTLFDGDLELPVFRTLFIEQHDGEWAVTFEDGREFHDWAPGDDVEHLCGADTYRGRIDIDVEEATTDSQAAWSVEWTVTGPSKDYTMTTHLARSS</sequence>
<dbReference type="RefSeq" id="WP_287164911.1">
    <property type="nucleotide sequence ID" value="NZ_JAWLKB010000006.1"/>
</dbReference>
<name>A0ABU4BUQ6_RHOGO</name>
<evidence type="ECO:0000313" key="2">
    <source>
        <dbReference type="EMBL" id="MDV6267959.1"/>
    </source>
</evidence>
<protein>
    <submittedName>
        <fullName evidence="2">DUF6314 family protein</fullName>
    </submittedName>
</protein>
<feature type="domain" description="DUF6314" evidence="1">
    <location>
        <begin position="12"/>
        <end position="145"/>
    </location>
</feature>
<evidence type="ECO:0000259" key="1">
    <source>
        <dbReference type="Pfam" id="PF19834"/>
    </source>
</evidence>
<evidence type="ECO:0000313" key="3">
    <source>
        <dbReference type="Proteomes" id="UP001185927"/>
    </source>
</evidence>
<proteinExistence type="predicted"/>
<reference evidence="2 3" key="1">
    <citation type="submission" date="2023-10" db="EMBL/GenBank/DDBJ databases">
        <title>Development of a sustainable strategy for remediation of hydrocarbon-contaminated territories based on the waste exchange concept.</title>
        <authorList>
            <person name="Krivoruchko A."/>
        </authorList>
    </citation>
    <scope>NUCLEOTIDE SEQUENCE [LARGE SCALE GENOMIC DNA]</scope>
    <source>
        <strain evidence="2 3">IEGM 1203</strain>
    </source>
</reference>
<dbReference type="InterPro" id="IPR045632">
    <property type="entry name" value="DUF6314"/>
</dbReference>